<feature type="region of interest" description="Disordered" evidence="2">
    <location>
        <begin position="32"/>
        <end position="92"/>
    </location>
</feature>
<evidence type="ECO:0000313" key="3">
    <source>
        <dbReference type="EMBL" id="KAF6152608.1"/>
    </source>
</evidence>
<dbReference type="Proteomes" id="UP000541444">
    <property type="component" value="Unassembled WGS sequence"/>
</dbReference>
<keyword evidence="4" id="KW-1185">Reference proteome</keyword>
<proteinExistence type="predicted"/>
<feature type="compositionally biased region" description="Pro residues" evidence="2">
    <location>
        <begin position="78"/>
        <end position="92"/>
    </location>
</feature>
<evidence type="ECO:0000313" key="4">
    <source>
        <dbReference type="Proteomes" id="UP000541444"/>
    </source>
</evidence>
<reference evidence="3 4" key="1">
    <citation type="journal article" date="2020" name="IScience">
        <title>Genome Sequencing of the Endangered Kingdonia uniflora (Circaeasteraceae, Ranunculales) Reveals Potential Mechanisms of Evolutionary Specialization.</title>
        <authorList>
            <person name="Sun Y."/>
            <person name="Deng T."/>
            <person name="Zhang A."/>
            <person name="Moore M.J."/>
            <person name="Landis J.B."/>
            <person name="Lin N."/>
            <person name="Zhang H."/>
            <person name="Zhang X."/>
            <person name="Huang J."/>
            <person name="Zhang X."/>
            <person name="Sun H."/>
            <person name="Wang H."/>
        </authorList>
    </citation>
    <scope>NUCLEOTIDE SEQUENCE [LARGE SCALE GENOMIC DNA]</scope>
    <source>
        <strain evidence="3">TB1705</strain>
        <tissue evidence="3">Leaf</tissue>
    </source>
</reference>
<sequence>MTFSGRQEVYPGETAVMGEPFSIQISSNLLKQLAGDEDKSKRKTKKPKPKVQQSKVHHKQASDGLEPHQGTTSAGWPLQPPFFLPVSPPPPQVTNAEADAIRTVLQESERIMERLQKQEETMVQEVTQKAKELHDKEFKIPYQKPLPCLVEKDSCLDCYKEHVKDPLKCAEFAKMYADCARKVRQQMSS</sequence>
<evidence type="ECO:0000256" key="2">
    <source>
        <dbReference type="SAM" id="MobiDB-lite"/>
    </source>
</evidence>
<dbReference type="PANTHER" id="PTHR47587:SF2">
    <property type="entry name" value="OS05G0103500 PROTEIN"/>
    <property type="match status" value="1"/>
</dbReference>
<evidence type="ECO:0000256" key="1">
    <source>
        <dbReference type="SAM" id="Coils"/>
    </source>
</evidence>
<protein>
    <submittedName>
        <fullName evidence="3">Uncharacterized protein</fullName>
    </submittedName>
</protein>
<feature type="coiled-coil region" evidence="1">
    <location>
        <begin position="98"/>
        <end position="132"/>
    </location>
</feature>
<gene>
    <name evidence="3" type="ORF">GIB67_013055</name>
</gene>
<dbReference type="PANTHER" id="PTHR47587">
    <property type="entry name" value="OS05G0103500 PROTEIN"/>
    <property type="match status" value="1"/>
</dbReference>
<dbReference type="AlphaFoldDB" id="A0A7J7MCZ4"/>
<dbReference type="OrthoDB" id="8904098at2759"/>
<name>A0A7J7MCZ4_9MAGN</name>
<keyword evidence="1" id="KW-0175">Coiled coil</keyword>
<accession>A0A7J7MCZ4</accession>
<dbReference type="EMBL" id="JACGCM010001620">
    <property type="protein sequence ID" value="KAF6152608.1"/>
    <property type="molecule type" value="Genomic_DNA"/>
</dbReference>
<organism evidence="3 4">
    <name type="scientific">Kingdonia uniflora</name>
    <dbReference type="NCBI Taxonomy" id="39325"/>
    <lineage>
        <taxon>Eukaryota</taxon>
        <taxon>Viridiplantae</taxon>
        <taxon>Streptophyta</taxon>
        <taxon>Embryophyta</taxon>
        <taxon>Tracheophyta</taxon>
        <taxon>Spermatophyta</taxon>
        <taxon>Magnoliopsida</taxon>
        <taxon>Ranunculales</taxon>
        <taxon>Circaeasteraceae</taxon>
        <taxon>Kingdonia</taxon>
    </lineage>
</organism>
<comment type="caution">
    <text evidence="3">The sequence shown here is derived from an EMBL/GenBank/DDBJ whole genome shotgun (WGS) entry which is preliminary data.</text>
</comment>
<feature type="compositionally biased region" description="Basic residues" evidence="2">
    <location>
        <begin position="41"/>
        <end position="59"/>
    </location>
</feature>